<evidence type="ECO:0000256" key="2">
    <source>
        <dbReference type="ARBA" id="ARBA00013253"/>
    </source>
</evidence>
<keyword evidence="6" id="KW-0067">ATP-binding</keyword>
<keyword evidence="3" id="KW-0808">Transferase</keyword>
<dbReference type="InterPro" id="IPR000550">
    <property type="entry name" value="Hppk"/>
</dbReference>
<dbReference type="NCBIfam" id="TIGR01498">
    <property type="entry name" value="folK"/>
    <property type="match status" value="1"/>
</dbReference>
<evidence type="ECO:0000256" key="5">
    <source>
        <dbReference type="ARBA" id="ARBA00022777"/>
    </source>
</evidence>
<evidence type="ECO:0000313" key="9">
    <source>
        <dbReference type="EMBL" id="SVC86952.1"/>
    </source>
</evidence>
<dbReference type="EC" id="2.7.6.3" evidence="2"/>
<evidence type="ECO:0000256" key="1">
    <source>
        <dbReference type="ARBA" id="ARBA00005051"/>
    </source>
</evidence>
<keyword evidence="4" id="KW-0547">Nucleotide-binding</keyword>
<dbReference type="EMBL" id="UINC01115715">
    <property type="protein sequence ID" value="SVC86952.1"/>
    <property type="molecule type" value="Genomic_DNA"/>
</dbReference>
<feature type="domain" description="7,8-dihydro-6-hydroxymethylpterin-pyrophosphokinase" evidence="8">
    <location>
        <begin position="4"/>
        <end position="140"/>
    </location>
</feature>
<name>A0A382QQ84_9ZZZZ</name>
<evidence type="ECO:0000256" key="4">
    <source>
        <dbReference type="ARBA" id="ARBA00022741"/>
    </source>
</evidence>
<dbReference type="PANTHER" id="PTHR43071">
    <property type="entry name" value="2-AMINO-4-HYDROXY-6-HYDROXYMETHYLDIHYDROPTERIDINE PYROPHOSPHOKINASE"/>
    <property type="match status" value="1"/>
</dbReference>
<dbReference type="Gene3D" id="3.30.70.560">
    <property type="entry name" value="7,8-Dihydro-6-hydroxymethylpterin-pyrophosphokinase HPPK"/>
    <property type="match status" value="1"/>
</dbReference>
<dbReference type="SUPFAM" id="SSF55083">
    <property type="entry name" value="6-hydroxymethyl-7,8-dihydropterin pyrophosphokinase, HPPK"/>
    <property type="match status" value="1"/>
</dbReference>
<accession>A0A382QQ84</accession>
<dbReference type="CDD" id="cd00483">
    <property type="entry name" value="HPPK"/>
    <property type="match status" value="1"/>
</dbReference>
<reference evidence="9" key="1">
    <citation type="submission" date="2018-05" db="EMBL/GenBank/DDBJ databases">
        <authorList>
            <person name="Lanie J.A."/>
            <person name="Ng W.-L."/>
            <person name="Kazmierczak K.M."/>
            <person name="Andrzejewski T.M."/>
            <person name="Davidsen T.M."/>
            <person name="Wayne K.J."/>
            <person name="Tettelin H."/>
            <person name="Glass J.I."/>
            <person name="Rusch D."/>
            <person name="Podicherti R."/>
            <person name="Tsui H.-C.T."/>
            <person name="Winkler M.E."/>
        </authorList>
    </citation>
    <scope>NUCLEOTIDE SEQUENCE</scope>
</reference>
<dbReference type="GO" id="GO:0016301">
    <property type="term" value="F:kinase activity"/>
    <property type="evidence" value="ECO:0007669"/>
    <property type="project" value="UniProtKB-KW"/>
</dbReference>
<dbReference type="GO" id="GO:0046656">
    <property type="term" value="P:folic acid biosynthetic process"/>
    <property type="evidence" value="ECO:0007669"/>
    <property type="project" value="UniProtKB-KW"/>
</dbReference>
<protein>
    <recommendedName>
        <fullName evidence="2">2-amino-4-hydroxy-6-hydroxymethyldihydropteridine diphosphokinase</fullName>
        <ecNumber evidence="2">2.7.6.3</ecNumber>
    </recommendedName>
</protein>
<keyword evidence="7" id="KW-0289">Folate biosynthesis</keyword>
<sequence>MIYIIGIGSNMSSKHGSSIESLKVAIRKLNRNNVRVIKKSFLYSSPPKDFTTAANTFFNGAIMVDSSLKPESLLLVLKKIEKDLGRIVYKRNSSRTCDLDILLVRPENIELSKSNVSKCILPHPRIHERGFVLKPMMDICSNWMHSERNQRISDIYKLSNTGGKLYKIAKKL</sequence>
<evidence type="ECO:0000259" key="8">
    <source>
        <dbReference type="Pfam" id="PF01288"/>
    </source>
</evidence>
<evidence type="ECO:0000256" key="3">
    <source>
        <dbReference type="ARBA" id="ARBA00022679"/>
    </source>
</evidence>
<proteinExistence type="predicted"/>
<dbReference type="GO" id="GO:0046654">
    <property type="term" value="P:tetrahydrofolate biosynthetic process"/>
    <property type="evidence" value="ECO:0007669"/>
    <property type="project" value="UniProtKB-UniPathway"/>
</dbReference>
<dbReference type="GO" id="GO:0005524">
    <property type="term" value="F:ATP binding"/>
    <property type="evidence" value="ECO:0007669"/>
    <property type="project" value="UniProtKB-KW"/>
</dbReference>
<gene>
    <name evidence="9" type="ORF">METZ01_LOCUS339806</name>
</gene>
<evidence type="ECO:0000256" key="7">
    <source>
        <dbReference type="ARBA" id="ARBA00022909"/>
    </source>
</evidence>
<organism evidence="9">
    <name type="scientific">marine metagenome</name>
    <dbReference type="NCBI Taxonomy" id="408172"/>
    <lineage>
        <taxon>unclassified sequences</taxon>
        <taxon>metagenomes</taxon>
        <taxon>ecological metagenomes</taxon>
    </lineage>
</organism>
<dbReference type="AlphaFoldDB" id="A0A382QQ84"/>
<comment type="pathway">
    <text evidence="1">Cofactor biosynthesis; tetrahydrofolate biosynthesis; 2-amino-4-hydroxy-6-hydroxymethyl-7,8-dihydropteridine diphosphate from 7,8-dihydroneopterin triphosphate: step 4/4.</text>
</comment>
<dbReference type="Pfam" id="PF01288">
    <property type="entry name" value="HPPK"/>
    <property type="match status" value="1"/>
</dbReference>
<keyword evidence="5" id="KW-0418">Kinase</keyword>
<dbReference type="UniPathway" id="UPA00077">
    <property type="reaction ID" value="UER00155"/>
</dbReference>
<dbReference type="InterPro" id="IPR035907">
    <property type="entry name" value="Hppk_sf"/>
</dbReference>
<dbReference type="GO" id="GO:0003848">
    <property type="term" value="F:2-amino-4-hydroxy-6-hydroxymethyldihydropteridine diphosphokinase activity"/>
    <property type="evidence" value="ECO:0007669"/>
    <property type="project" value="UniProtKB-EC"/>
</dbReference>
<evidence type="ECO:0000256" key="6">
    <source>
        <dbReference type="ARBA" id="ARBA00022840"/>
    </source>
</evidence>
<dbReference type="PANTHER" id="PTHR43071:SF1">
    <property type="entry name" value="2-AMINO-4-HYDROXY-6-HYDROXYMETHYLDIHYDROPTERIDINE PYROPHOSPHOKINASE"/>
    <property type="match status" value="1"/>
</dbReference>